<dbReference type="EMBL" id="JAELUQ010000007">
    <property type="protein sequence ID" value="KAG7410944.1"/>
    <property type="molecule type" value="Genomic_DNA"/>
</dbReference>
<feature type="region of interest" description="Disordered" evidence="6">
    <location>
        <begin position="33"/>
        <end position="57"/>
    </location>
</feature>
<comment type="caution">
    <text evidence="8">The sequence shown here is derived from an EMBL/GenBank/DDBJ whole genome shotgun (WGS) entry which is preliminary data.</text>
</comment>
<evidence type="ECO:0000256" key="1">
    <source>
        <dbReference type="ARBA" id="ARBA00004141"/>
    </source>
</evidence>
<dbReference type="PANTHER" id="PTHR20855:SF52">
    <property type="entry name" value="ADIPONECTIN RECEPTOR PROTEIN"/>
    <property type="match status" value="1"/>
</dbReference>
<proteinExistence type="inferred from homology"/>
<accession>A0A8J5TTG0</accession>
<gene>
    <name evidence="8" type="primary">IZH2</name>
    <name evidence="8" type="ORF">Forpe1208_v010569</name>
</gene>
<dbReference type="Proteomes" id="UP000694050">
    <property type="component" value="Unassembled WGS sequence"/>
</dbReference>
<organism evidence="8 9">
    <name type="scientific">Fusarium oxysporum f. sp. rapae</name>
    <dbReference type="NCBI Taxonomy" id="485398"/>
    <lineage>
        <taxon>Eukaryota</taxon>
        <taxon>Fungi</taxon>
        <taxon>Dikarya</taxon>
        <taxon>Ascomycota</taxon>
        <taxon>Pezizomycotina</taxon>
        <taxon>Sordariomycetes</taxon>
        <taxon>Hypocreomycetidae</taxon>
        <taxon>Hypocreales</taxon>
        <taxon>Nectriaceae</taxon>
        <taxon>Fusarium</taxon>
        <taxon>Fusarium oxysporum species complex</taxon>
    </lineage>
</organism>
<evidence type="ECO:0000256" key="2">
    <source>
        <dbReference type="ARBA" id="ARBA00007018"/>
    </source>
</evidence>
<feature type="compositionally biased region" description="Polar residues" evidence="6">
    <location>
        <begin position="39"/>
        <end position="57"/>
    </location>
</feature>
<dbReference type="PANTHER" id="PTHR20855">
    <property type="entry name" value="ADIPOR/PROGESTIN RECEPTOR-RELATED"/>
    <property type="match status" value="1"/>
</dbReference>
<dbReference type="GO" id="GO:0038023">
    <property type="term" value="F:signaling receptor activity"/>
    <property type="evidence" value="ECO:0007669"/>
    <property type="project" value="TreeGrafter"/>
</dbReference>
<evidence type="ECO:0000256" key="5">
    <source>
        <dbReference type="ARBA" id="ARBA00023136"/>
    </source>
</evidence>
<sequence length="119" mass="13818">MSSPNHSSDQKRIQRNLEQLRAVIMTGPYTIKQRRAQPENPNGAKQSMANPSPTTRTVTRHDIPEWWRDNKYILAGYRPLEADYWHIIKSLTFLLNETYNVYTYLIGAVLLPLFATTIL</sequence>
<dbReference type="GO" id="GO:0016020">
    <property type="term" value="C:membrane"/>
    <property type="evidence" value="ECO:0007669"/>
    <property type="project" value="UniProtKB-SubCell"/>
</dbReference>
<evidence type="ECO:0000256" key="4">
    <source>
        <dbReference type="ARBA" id="ARBA00022989"/>
    </source>
</evidence>
<keyword evidence="4 7" id="KW-1133">Transmembrane helix</keyword>
<dbReference type="InterPro" id="IPR004254">
    <property type="entry name" value="AdipoR/HlyIII-related"/>
</dbReference>
<comment type="subcellular location">
    <subcellularLocation>
        <location evidence="1">Membrane</location>
        <topology evidence="1">Multi-pass membrane protein</topology>
    </subcellularLocation>
</comment>
<dbReference type="AlphaFoldDB" id="A0A8J5TTG0"/>
<evidence type="ECO:0000313" key="8">
    <source>
        <dbReference type="EMBL" id="KAG7410944.1"/>
    </source>
</evidence>
<keyword evidence="8" id="KW-0675">Receptor</keyword>
<evidence type="ECO:0000256" key="3">
    <source>
        <dbReference type="ARBA" id="ARBA00022692"/>
    </source>
</evidence>
<evidence type="ECO:0000256" key="7">
    <source>
        <dbReference type="SAM" id="Phobius"/>
    </source>
</evidence>
<reference evidence="8" key="1">
    <citation type="submission" date="2021-04" db="EMBL/GenBank/DDBJ databases">
        <title>First draft genome resource for Brassicaceae pathogens Fusarium oxysporum f. sp. raphani and Fusarium oxysporum f. sp. rapae.</title>
        <authorList>
            <person name="Asai S."/>
        </authorList>
    </citation>
    <scope>NUCLEOTIDE SEQUENCE</scope>
    <source>
        <strain evidence="8">Tf1208</strain>
    </source>
</reference>
<evidence type="ECO:0000313" key="9">
    <source>
        <dbReference type="Proteomes" id="UP000694050"/>
    </source>
</evidence>
<keyword evidence="3 7" id="KW-0812">Transmembrane</keyword>
<feature type="transmembrane region" description="Helical" evidence="7">
    <location>
        <begin position="101"/>
        <end position="118"/>
    </location>
</feature>
<evidence type="ECO:0000256" key="6">
    <source>
        <dbReference type="SAM" id="MobiDB-lite"/>
    </source>
</evidence>
<keyword evidence="5 7" id="KW-0472">Membrane</keyword>
<protein>
    <submittedName>
        <fullName evidence="8">ADIPOR-like receptor IZH2</fullName>
    </submittedName>
</protein>
<comment type="similarity">
    <text evidence="2">Belongs to the ADIPOR family.</text>
</comment>
<name>A0A8J5TTG0_FUSOX</name>